<accession>A0AAV5VE82</accession>
<evidence type="ECO:0000256" key="1">
    <source>
        <dbReference type="SAM" id="MobiDB-lite"/>
    </source>
</evidence>
<proteinExistence type="predicted"/>
<sequence>LQMSSRHRISEDQRGEDVEKYVRMLKMYESTNTNDISALLSGMANVLNALYHNKPVQELNTQLWALQGQLRNVPYDVNEHSKAIEALASLFAHSIEVVVEKEEKMKEKDKRKIGRKSATFKETEFVPSQSHHTPSSYETPSQPQYPAETPTRPLSSIQYQPYEETWESTMDINEFDLNQPLPSTMDAQGDWDEDVSEMPLLEEEEEEEGRYSRGLRRGTGGAERIERKKEEDVRVEGRYGGGLRGKINTPITPSKGFGDGGSEQRFVPVSQRRVMVTKQHVQQHRPVKIAIVRRGISTSPSKISLKKTPVAKPEGSAIGMGKPNVARENYLLSRICPQSVNAQKSGGVDNQGTSFISRSRARISGLIREERRDSPRLMEPKKDEVSLEESVIESRKRVKEDLHDGRKTRDPTEATFNTNLSETWWALESRLGGPSLLSQRMKRLSEKKNDGTSK</sequence>
<feature type="compositionally biased region" description="Polar residues" evidence="1">
    <location>
        <begin position="126"/>
        <end position="144"/>
    </location>
</feature>
<dbReference type="AlphaFoldDB" id="A0AAV5VE82"/>
<evidence type="ECO:0000313" key="3">
    <source>
        <dbReference type="Proteomes" id="UP001432322"/>
    </source>
</evidence>
<name>A0AAV5VE82_9BILA</name>
<feature type="compositionally biased region" description="Basic and acidic residues" evidence="1">
    <location>
        <begin position="367"/>
        <end position="385"/>
    </location>
</feature>
<feature type="compositionally biased region" description="Basic and acidic residues" evidence="1">
    <location>
        <begin position="392"/>
        <end position="412"/>
    </location>
</feature>
<feature type="region of interest" description="Disordered" evidence="1">
    <location>
        <begin position="104"/>
        <end position="152"/>
    </location>
</feature>
<comment type="caution">
    <text evidence="2">The sequence shown here is derived from an EMBL/GenBank/DDBJ whole genome shotgun (WGS) entry which is preliminary data.</text>
</comment>
<organism evidence="2 3">
    <name type="scientific">Pristionchus fissidentatus</name>
    <dbReference type="NCBI Taxonomy" id="1538716"/>
    <lineage>
        <taxon>Eukaryota</taxon>
        <taxon>Metazoa</taxon>
        <taxon>Ecdysozoa</taxon>
        <taxon>Nematoda</taxon>
        <taxon>Chromadorea</taxon>
        <taxon>Rhabditida</taxon>
        <taxon>Rhabditina</taxon>
        <taxon>Diplogasteromorpha</taxon>
        <taxon>Diplogasteroidea</taxon>
        <taxon>Neodiplogasteridae</taxon>
        <taxon>Pristionchus</taxon>
    </lineage>
</organism>
<feature type="region of interest" description="Disordered" evidence="1">
    <location>
        <begin position="366"/>
        <end position="415"/>
    </location>
</feature>
<evidence type="ECO:0000313" key="2">
    <source>
        <dbReference type="EMBL" id="GMT16900.1"/>
    </source>
</evidence>
<protein>
    <submittedName>
        <fullName evidence="2">Uncharacterized protein</fullName>
    </submittedName>
</protein>
<reference evidence="2" key="1">
    <citation type="submission" date="2023-10" db="EMBL/GenBank/DDBJ databases">
        <title>Genome assembly of Pristionchus species.</title>
        <authorList>
            <person name="Yoshida K."/>
            <person name="Sommer R.J."/>
        </authorList>
    </citation>
    <scope>NUCLEOTIDE SEQUENCE</scope>
    <source>
        <strain evidence="2">RS5133</strain>
    </source>
</reference>
<feature type="non-terminal residue" evidence="2">
    <location>
        <position position="1"/>
    </location>
</feature>
<gene>
    <name evidence="2" type="ORF">PFISCL1PPCAC_8197</name>
</gene>
<keyword evidence="3" id="KW-1185">Reference proteome</keyword>
<dbReference type="Proteomes" id="UP001432322">
    <property type="component" value="Unassembled WGS sequence"/>
</dbReference>
<dbReference type="EMBL" id="BTSY01000002">
    <property type="protein sequence ID" value="GMT16900.1"/>
    <property type="molecule type" value="Genomic_DNA"/>
</dbReference>